<feature type="compositionally biased region" description="Basic and acidic residues" evidence="1">
    <location>
        <begin position="1"/>
        <end position="14"/>
    </location>
</feature>
<organism evidence="3 4">
    <name type="scientific">Pseudaestuariivita atlantica</name>
    <dbReference type="NCBI Taxonomy" id="1317121"/>
    <lineage>
        <taxon>Bacteria</taxon>
        <taxon>Pseudomonadati</taxon>
        <taxon>Pseudomonadota</taxon>
        <taxon>Alphaproteobacteria</taxon>
        <taxon>Rhodobacterales</taxon>
        <taxon>Paracoccaceae</taxon>
        <taxon>Pseudaestuariivita</taxon>
    </lineage>
</organism>
<dbReference type="Pfam" id="PF18557">
    <property type="entry name" value="NepR"/>
    <property type="match status" value="1"/>
</dbReference>
<dbReference type="EMBL" id="AQQZ01000005">
    <property type="protein sequence ID" value="KNG93236.1"/>
    <property type="molecule type" value="Genomic_DNA"/>
</dbReference>
<dbReference type="Proteomes" id="UP000036938">
    <property type="component" value="Unassembled WGS sequence"/>
</dbReference>
<dbReference type="STRING" id="1317121.ATO11_12325"/>
<accession>A0A0L1JNA4</accession>
<sequence length="61" mass="6953">MCKLDAVDDMKQPEKQSSVQRQIDENLRRVYGEVANSELPDRFAQLLEQLKASQSNDGNSQ</sequence>
<protein>
    <recommendedName>
        <fullName evidence="2">Anti-sigma factor NepR domain-containing protein</fullName>
    </recommendedName>
</protein>
<evidence type="ECO:0000256" key="1">
    <source>
        <dbReference type="SAM" id="MobiDB-lite"/>
    </source>
</evidence>
<evidence type="ECO:0000313" key="3">
    <source>
        <dbReference type="EMBL" id="KNG93236.1"/>
    </source>
</evidence>
<evidence type="ECO:0000313" key="4">
    <source>
        <dbReference type="Proteomes" id="UP000036938"/>
    </source>
</evidence>
<feature type="region of interest" description="Disordered" evidence="1">
    <location>
        <begin position="1"/>
        <end position="21"/>
    </location>
</feature>
<dbReference type="AlphaFoldDB" id="A0A0L1JNA4"/>
<dbReference type="PATRIC" id="fig|1317121.7.peg.3174"/>
<comment type="caution">
    <text evidence="3">The sequence shown here is derived from an EMBL/GenBank/DDBJ whole genome shotgun (WGS) entry which is preliminary data.</text>
</comment>
<reference evidence="3 4" key="1">
    <citation type="journal article" date="2015" name="Int. J. Syst. Evol. Microbiol.">
        <title>Aestuariivita atlantica sp. nov., isolated from deep sea sediment of the Atlantic Ocean.</title>
        <authorList>
            <person name="Li G."/>
            <person name="Lai Q."/>
            <person name="Du Y."/>
            <person name="Liu X."/>
            <person name="Sun F."/>
            <person name="Shao Z."/>
        </authorList>
    </citation>
    <scope>NUCLEOTIDE SEQUENCE [LARGE SCALE GENOMIC DNA]</scope>
    <source>
        <strain evidence="3 4">22II-S11-z3</strain>
    </source>
</reference>
<dbReference type="InterPro" id="IPR041649">
    <property type="entry name" value="NepR"/>
</dbReference>
<gene>
    <name evidence="3" type="ORF">ATO11_12325</name>
</gene>
<evidence type="ECO:0000259" key="2">
    <source>
        <dbReference type="Pfam" id="PF18557"/>
    </source>
</evidence>
<keyword evidence="4" id="KW-1185">Reference proteome</keyword>
<proteinExistence type="predicted"/>
<name>A0A0L1JNA4_9RHOB</name>
<feature type="domain" description="Anti-sigma factor NepR" evidence="2">
    <location>
        <begin position="20"/>
        <end position="53"/>
    </location>
</feature>